<name>A0A1C7NDQ6_9FUNG</name>
<accession>A0A1C7NDQ6</accession>
<sequence length="133" mass="15388">MIPLTCIFVKMAYPYQQYPYIGYGGYTYPPINPYGQQLPVSYPANNYYAANAGIVNPYNNIASYYHGYSNPTYYGNNLYGYGGYCNTMGYIPYKPSALRSLINRIRHGTSYPYSYPYASYDYARQRGNWIDYT</sequence>
<organism evidence="1 2">
    <name type="scientific">Choanephora cucurbitarum</name>
    <dbReference type="NCBI Taxonomy" id="101091"/>
    <lineage>
        <taxon>Eukaryota</taxon>
        <taxon>Fungi</taxon>
        <taxon>Fungi incertae sedis</taxon>
        <taxon>Mucoromycota</taxon>
        <taxon>Mucoromycotina</taxon>
        <taxon>Mucoromycetes</taxon>
        <taxon>Mucorales</taxon>
        <taxon>Mucorineae</taxon>
        <taxon>Choanephoraceae</taxon>
        <taxon>Choanephoroideae</taxon>
        <taxon>Choanephora</taxon>
    </lineage>
</organism>
<protein>
    <submittedName>
        <fullName evidence="1">Uncharacterized protein</fullName>
    </submittedName>
</protein>
<reference evidence="1 2" key="1">
    <citation type="submission" date="2016-03" db="EMBL/GenBank/DDBJ databases">
        <title>Choanephora cucurbitarum.</title>
        <authorList>
            <person name="Min B."/>
            <person name="Park H."/>
            <person name="Park J.-H."/>
            <person name="Shin H.-D."/>
            <person name="Choi I.-G."/>
        </authorList>
    </citation>
    <scope>NUCLEOTIDE SEQUENCE [LARGE SCALE GENOMIC DNA]</scope>
    <source>
        <strain evidence="1 2">KUS-F28377</strain>
    </source>
</reference>
<evidence type="ECO:0000313" key="1">
    <source>
        <dbReference type="EMBL" id="OBZ87188.1"/>
    </source>
</evidence>
<proteinExistence type="predicted"/>
<evidence type="ECO:0000313" key="2">
    <source>
        <dbReference type="Proteomes" id="UP000093000"/>
    </source>
</evidence>
<dbReference type="Proteomes" id="UP000093000">
    <property type="component" value="Unassembled WGS sequence"/>
</dbReference>
<dbReference type="EMBL" id="LUGH01000240">
    <property type="protein sequence ID" value="OBZ87188.1"/>
    <property type="molecule type" value="Genomic_DNA"/>
</dbReference>
<keyword evidence="2" id="KW-1185">Reference proteome</keyword>
<comment type="caution">
    <text evidence="1">The sequence shown here is derived from an EMBL/GenBank/DDBJ whole genome shotgun (WGS) entry which is preliminary data.</text>
</comment>
<gene>
    <name evidence="1" type="ORF">A0J61_04766</name>
</gene>
<dbReference type="InParanoid" id="A0A1C7NDQ6"/>
<dbReference type="AlphaFoldDB" id="A0A1C7NDQ6"/>